<dbReference type="SUPFAM" id="SSF51045">
    <property type="entry name" value="WW domain"/>
    <property type="match status" value="1"/>
</dbReference>
<dbReference type="InterPro" id="IPR001202">
    <property type="entry name" value="WW_dom"/>
</dbReference>
<keyword evidence="6" id="KW-1185">Reference proteome</keyword>
<evidence type="ECO:0000256" key="1">
    <source>
        <dbReference type="ARBA" id="ARBA00022723"/>
    </source>
</evidence>
<dbReference type="InterPro" id="IPR036020">
    <property type="entry name" value="WW_dom_sf"/>
</dbReference>
<dbReference type="GO" id="GO:0008270">
    <property type="term" value="F:zinc ion binding"/>
    <property type="evidence" value="ECO:0007669"/>
    <property type="project" value="UniProtKB-KW"/>
</dbReference>
<comment type="caution">
    <text evidence="5">The sequence shown here is derived from an EMBL/GenBank/DDBJ whole genome shotgun (WGS) entry which is preliminary data.</text>
</comment>
<dbReference type="SMART" id="SM00456">
    <property type="entry name" value="WW"/>
    <property type="match status" value="1"/>
</dbReference>
<dbReference type="InterPro" id="IPR017340">
    <property type="entry name" value="U1_snRNP-C"/>
</dbReference>
<dbReference type="Gene3D" id="3.30.160.60">
    <property type="entry name" value="Classic Zinc Finger"/>
    <property type="match status" value="1"/>
</dbReference>
<evidence type="ECO:0000313" key="6">
    <source>
        <dbReference type="Proteomes" id="UP001516023"/>
    </source>
</evidence>
<dbReference type="PANTHER" id="PTHR31148:SF1">
    <property type="entry name" value="U1 SMALL NUCLEAR RIBONUCLEOPROTEIN C"/>
    <property type="match status" value="1"/>
</dbReference>
<keyword evidence="3" id="KW-0862">Zinc</keyword>
<dbReference type="EMBL" id="JABMIG020000227">
    <property type="protein sequence ID" value="KAL3784865.1"/>
    <property type="molecule type" value="Genomic_DNA"/>
</dbReference>
<protein>
    <recommendedName>
        <fullName evidence="4">WW domain-containing protein</fullName>
    </recommendedName>
</protein>
<gene>
    <name evidence="5" type="ORF">HJC23_012468</name>
</gene>
<organism evidence="5 6">
    <name type="scientific">Cyclotella cryptica</name>
    <dbReference type="NCBI Taxonomy" id="29204"/>
    <lineage>
        <taxon>Eukaryota</taxon>
        <taxon>Sar</taxon>
        <taxon>Stramenopiles</taxon>
        <taxon>Ochrophyta</taxon>
        <taxon>Bacillariophyta</taxon>
        <taxon>Coscinodiscophyceae</taxon>
        <taxon>Thalassiosirophycidae</taxon>
        <taxon>Stephanodiscales</taxon>
        <taxon>Stephanodiscaceae</taxon>
        <taxon>Cyclotella</taxon>
    </lineage>
</organism>
<dbReference type="PANTHER" id="PTHR31148">
    <property type="entry name" value="U1 SMALL NUCLEAR RIBONUCLEOPROTEIN C"/>
    <property type="match status" value="1"/>
</dbReference>
<dbReference type="PROSITE" id="PS50020">
    <property type="entry name" value="WW_DOMAIN_2"/>
    <property type="match status" value="1"/>
</dbReference>
<evidence type="ECO:0000256" key="2">
    <source>
        <dbReference type="ARBA" id="ARBA00022771"/>
    </source>
</evidence>
<dbReference type="Gene3D" id="2.20.70.10">
    <property type="match status" value="1"/>
</dbReference>
<evidence type="ECO:0000256" key="3">
    <source>
        <dbReference type="ARBA" id="ARBA00022833"/>
    </source>
</evidence>
<sequence>MPRFFDDYSNTYLTHDSAAGRKQQRRGWKFRENFKLHYEKYLEEWRAGPMGLASAQQAFLRTRRNPATGQIVTDETVPPLPEGWKEELDEATGIYYYINEESGERSWVRPGFRPPGPPGPMGGLPPPMMRGVAGGPPPPMMMQPPPAAGFRQPPPQFPPPPGKFKCVQGSTATFRSSSATSCEFCRAASQLPPSTTTSRVSTAWWFSKASVLVVSHVLSSLEATNAGRQVFGALWRLTSNTAAISIYLFSQWSSEWHQRDRNRN</sequence>
<dbReference type="InterPro" id="IPR013085">
    <property type="entry name" value="U1-CZ_Znf_C2H2"/>
</dbReference>
<evidence type="ECO:0000313" key="5">
    <source>
        <dbReference type="EMBL" id="KAL3784865.1"/>
    </source>
</evidence>
<accession>A0ABD3P9Q9</accession>
<keyword evidence="1" id="KW-0479">Metal-binding</keyword>
<dbReference type="AlphaFoldDB" id="A0ABD3P9Q9"/>
<evidence type="ECO:0000259" key="4">
    <source>
        <dbReference type="PROSITE" id="PS50020"/>
    </source>
</evidence>
<dbReference type="InterPro" id="IPR036236">
    <property type="entry name" value="Znf_C2H2_sf"/>
</dbReference>
<dbReference type="Pfam" id="PF06220">
    <property type="entry name" value="zf-U1"/>
    <property type="match status" value="1"/>
</dbReference>
<name>A0ABD3P9Q9_9STRA</name>
<dbReference type="Proteomes" id="UP001516023">
    <property type="component" value="Unassembled WGS sequence"/>
</dbReference>
<proteinExistence type="predicted"/>
<reference evidence="5 6" key="1">
    <citation type="journal article" date="2020" name="G3 (Bethesda)">
        <title>Improved Reference Genome for Cyclotella cryptica CCMP332, a Model for Cell Wall Morphogenesis, Salinity Adaptation, and Lipid Production in Diatoms (Bacillariophyta).</title>
        <authorList>
            <person name="Roberts W.R."/>
            <person name="Downey K.M."/>
            <person name="Ruck E.C."/>
            <person name="Traller J.C."/>
            <person name="Alverson A.J."/>
        </authorList>
    </citation>
    <scope>NUCLEOTIDE SEQUENCE [LARGE SCALE GENOMIC DNA]</scope>
    <source>
        <strain evidence="5 6">CCMP332</strain>
    </source>
</reference>
<feature type="domain" description="WW" evidence="4">
    <location>
        <begin position="78"/>
        <end position="112"/>
    </location>
</feature>
<dbReference type="Pfam" id="PF00397">
    <property type="entry name" value="WW"/>
    <property type="match status" value="1"/>
</dbReference>
<keyword evidence="2" id="KW-0863">Zinc-finger</keyword>
<dbReference type="SUPFAM" id="SSF57667">
    <property type="entry name" value="beta-beta-alpha zinc fingers"/>
    <property type="match status" value="1"/>
</dbReference>